<evidence type="ECO:0000256" key="5">
    <source>
        <dbReference type="SAM" id="Phobius"/>
    </source>
</evidence>
<accession>A0ABU4G0L7</accession>
<dbReference type="Gene3D" id="2.30.30.60">
    <property type="match status" value="1"/>
</dbReference>
<comment type="subcellular location">
    <subcellularLocation>
        <location evidence="1">Membrane</location>
    </subcellularLocation>
</comment>
<feature type="transmembrane region" description="Helical" evidence="5">
    <location>
        <begin position="26"/>
        <end position="47"/>
    </location>
</feature>
<dbReference type="Pfam" id="PF00924">
    <property type="entry name" value="MS_channel_2nd"/>
    <property type="match status" value="1"/>
</dbReference>
<feature type="domain" description="Mechanosensitive ion channel MscS" evidence="6">
    <location>
        <begin position="109"/>
        <end position="179"/>
    </location>
</feature>
<evidence type="ECO:0000256" key="1">
    <source>
        <dbReference type="ARBA" id="ARBA00004370"/>
    </source>
</evidence>
<evidence type="ECO:0000313" key="7">
    <source>
        <dbReference type="EMBL" id="MDW0110505.1"/>
    </source>
</evidence>
<evidence type="ECO:0000313" key="8">
    <source>
        <dbReference type="Proteomes" id="UP001280629"/>
    </source>
</evidence>
<dbReference type="EMBL" id="JAUBDH010000006">
    <property type="protein sequence ID" value="MDW0110505.1"/>
    <property type="molecule type" value="Genomic_DNA"/>
</dbReference>
<keyword evidence="4 5" id="KW-0472">Membrane</keyword>
<keyword evidence="8" id="KW-1185">Reference proteome</keyword>
<organism evidence="7 8">
    <name type="scientific">Sporosarcina aquimarina</name>
    <dbReference type="NCBI Taxonomy" id="114975"/>
    <lineage>
        <taxon>Bacteria</taxon>
        <taxon>Bacillati</taxon>
        <taxon>Bacillota</taxon>
        <taxon>Bacilli</taxon>
        <taxon>Bacillales</taxon>
        <taxon>Caryophanaceae</taxon>
        <taxon>Sporosarcina</taxon>
    </lineage>
</organism>
<evidence type="ECO:0000256" key="4">
    <source>
        <dbReference type="ARBA" id="ARBA00023136"/>
    </source>
</evidence>
<sequence>MPDFLQNYFDGLTESVFSTLKTPDAYLNKIALTAIIIVIGILLYMLLKKIVTRNESDFKRRIRTRKFLKNTMSTLTLLSVLFIWVQAINVLILIALLSGVFIAFMVRGLTTNITAYFVIRYRKYFEIGHRIEINNIIGDVIDITPINVKMLEVRGGLSSDSNTGRIIKLPNSIIFDESIEVLGIANKFVWHELKYVLSFDSDWEAAEKIMTEAGELYFEETVLPQLKETNGHLPADPAALRPVFSVDTNDAGIVLIVRYLVDYIQGTSVKTYLQRKILPQLITHPKIEFAIAEVKLFRG</sequence>
<proteinExistence type="predicted"/>
<protein>
    <submittedName>
        <fullName evidence="7">Mechanosensitive ion channel</fullName>
    </submittedName>
</protein>
<dbReference type="PANTHER" id="PTHR30221:SF1">
    <property type="entry name" value="SMALL-CONDUCTANCE MECHANOSENSITIVE CHANNEL"/>
    <property type="match status" value="1"/>
</dbReference>
<dbReference type="PANTHER" id="PTHR30221">
    <property type="entry name" value="SMALL-CONDUCTANCE MECHANOSENSITIVE CHANNEL"/>
    <property type="match status" value="1"/>
</dbReference>
<dbReference type="RefSeq" id="WP_317936063.1">
    <property type="nucleotide sequence ID" value="NZ_JAUBDH010000006.1"/>
</dbReference>
<evidence type="ECO:0000259" key="6">
    <source>
        <dbReference type="Pfam" id="PF00924"/>
    </source>
</evidence>
<evidence type="ECO:0000256" key="2">
    <source>
        <dbReference type="ARBA" id="ARBA00022692"/>
    </source>
</evidence>
<keyword evidence="2 5" id="KW-0812">Transmembrane</keyword>
<dbReference type="InterPro" id="IPR006685">
    <property type="entry name" value="MscS_channel_2nd"/>
</dbReference>
<name>A0ABU4G0L7_9BACL</name>
<evidence type="ECO:0000256" key="3">
    <source>
        <dbReference type="ARBA" id="ARBA00022989"/>
    </source>
</evidence>
<feature type="transmembrane region" description="Helical" evidence="5">
    <location>
        <begin position="91"/>
        <end position="119"/>
    </location>
</feature>
<feature type="transmembrane region" description="Helical" evidence="5">
    <location>
        <begin position="67"/>
        <end position="85"/>
    </location>
</feature>
<dbReference type="InterPro" id="IPR045275">
    <property type="entry name" value="MscS_archaea/bacteria_type"/>
</dbReference>
<dbReference type="Proteomes" id="UP001280629">
    <property type="component" value="Unassembled WGS sequence"/>
</dbReference>
<comment type="caution">
    <text evidence="7">The sequence shown here is derived from an EMBL/GenBank/DDBJ whole genome shotgun (WGS) entry which is preliminary data.</text>
</comment>
<gene>
    <name evidence="7" type="ORF">QT716_10705</name>
</gene>
<dbReference type="SUPFAM" id="SSF50182">
    <property type="entry name" value="Sm-like ribonucleoproteins"/>
    <property type="match status" value="1"/>
</dbReference>
<dbReference type="InterPro" id="IPR010920">
    <property type="entry name" value="LSM_dom_sf"/>
</dbReference>
<dbReference type="InterPro" id="IPR023408">
    <property type="entry name" value="MscS_beta-dom_sf"/>
</dbReference>
<reference evidence="7 8" key="1">
    <citation type="submission" date="2023-06" db="EMBL/GenBank/DDBJ databases">
        <title>Sporosarcina sp. nov., isolated from Korean traditional fermented seafood 'Jeotgal'.</title>
        <authorList>
            <person name="Yang A.-I."/>
            <person name="Shin N.-R."/>
        </authorList>
    </citation>
    <scope>NUCLEOTIDE SEQUENCE [LARGE SCALE GENOMIC DNA]</scope>
    <source>
        <strain evidence="7 8">KCTC3840</strain>
    </source>
</reference>
<keyword evidence="3 5" id="KW-1133">Transmembrane helix</keyword>